<evidence type="ECO:0000256" key="1">
    <source>
        <dbReference type="ARBA" id="ARBA00004651"/>
    </source>
</evidence>
<keyword evidence="4 13" id="KW-0812">Transmembrane</keyword>
<keyword evidence="5 14" id="KW-0552">Olfaction</keyword>
<comment type="subcellular location">
    <subcellularLocation>
        <location evidence="1 14">Cell membrane</location>
        <topology evidence="1 14">Multi-pass membrane protein</topology>
    </subcellularLocation>
</comment>
<keyword evidence="2 14" id="KW-1003">Cell membrane</keyword>
<keyword evidence="10 13" id="KW-0675">Receptor</keyword>
<evidence type="ECO:0000256" key="13">
    <source>
        <dbReference type="RuleBase" id="RU000688"/>
    </source>
</evidence>
<keyword evidence="11" id="KW-0325">Glycoprotein</keyword>
<dbReference type="GO" id="GO:0004930">
    <property type="term" value="F:G protein-coupled receptor activity"/>
    <property type="evidence" value="ECO:0007669"/>
    <property type="project" value="UniProtKB-KW"/>
</dbReference>
<dbReference type="PROSITE" id="PS00237">
    <property type="entry name" value="G_PROTEIN_RECEP_F1_1"/>
    <property type="match status" value="1"/>
</dbReference>
<evidence type="ECO:0000256" key="7">
    <source>
        <dbReference type="ARBA" id="ARBA00023040"/>
    </source>
</evidence>
<dbReference type="PANTHER" id="PTHR26451:SF885">
    <property type="entry name" value="OLFACTORY RECEPTOR"/>
    <property type="match status" value="1"/>
</dbReference>
<dbReference type="PROSITE" id="PS50262">
    <property type="entry name" value="G_PROTEIN_RECEP_F1_2"/>
    <property type="match status" value="1"/>
</dbReference>
<dbReference type="InterPro" id="IPR052921">
    <property type="entry name" value="GPCR1_Superfamily_Member"/>
</dbReference>
<reference evidence="18" key="1">
    <citation type="journal article" date="2004" name="Nature">
        <title>Genome duplication in the teleost fish Tetraodon nigroviridis reveals the early vertebrate proto-karyotype.</title>
        <authorList>
            <person name="Jaillon O."/>
            <person name="Aury J.-M."/>
            <person name="Brunet F."/>
            <person name="Petit J.-L."/>
            <person name="Stange-Thomann N."/>
            <person name="Mauceli E."/>
            <person name="Bouneau L."/>
            <person name="Fischer C."/>
            <person name="Ozouf-Costaz C."/>
            <person name="Bernot A."/>
            <person name="Nicaud S."/>
            <person name="Jaffe D."/>
            <person name="Fisher S."/>
            <person name="Lutfalla G."/>
            <person name="Dossat C."/>
            <person name="Segurens B."/>
            <person name="Dasilva C."/>
            <person name="Salanoubat M."/>
            <person name="Levy M."/>
            <person name="Boudet N."/>
            <person name="Castellano S."/>
            <person name="Anthouard V."/>
            <person name="Jubin C."/>
            <person name="Castelli V."/>
            <person name="Katinka M."/>
            <person name="Vacherie B."/>
            <person name="Biemont C."/>
            <person name="Skalli Z."/>
            <person name="Cattolico L."/>
            <person name="Poulain J."/>
            <person name="De Berardinis V."/>
            <person name="Cruaud C."/>
            <person name="Duprat S."/>
            <person name="Brottier P."/>
            <person name="Coutanceau J.-P."/>
            <person name="Gouzy J."/>
            <person name="Parra G."/>
            <person name="Lardier G."/>
            <person name="Chapple C."/>
            <person name="McKernan K.J."/>
            <person name="McEwan P."/>
            <person name="Bosak S."/>
            <person name="Kellis M."/>
            <person name="Volff J.-N."/>
            <person name="Guigo R."/>
            <person name="Zody M.C."/>
            <person name="Mesirov J."/>
            <person name="Lindblad-Toh K."/>
            <person name="Birren B."/>
            <person name="Nusbaum C."/>
            <person name="Kahn D."/>
            <person name="Robinson-Rechavi M."/>
            <person name="Laudet V."/>
            <person name="Schachter V."/>
            <person name="Quetier F."/>
            <person name="Saurin W."/>
            <person name="Scarpelli C."/>
            <person name="Wincker P."/>
            <person name="Lander E.S."/>
            <person name="Weissenbach J."/>
            <person name="Roest Crollius H."/>
        </authorList>
    </citation>
    <scope>NUCLEOTIDE SEQUENCE [LARGE SCALE GENOMIC DNA]</scope>
</reference>
<feature type="domain" description="G-protein coupled receptors family 1 profile" evidence="15">
    <location>
        <begin position="37"/>
        <end position="287"/>
    </location>
</feature>
<keyword evidence="6 14" id="KW-1133">Transmembrane helix</keyword>
<feature type="transmembrane region" description="Helical" evidence="14">
    <location>
        <begin position="95"/>
        <end position="116"/>
    </location>
</feature>
<evidence type="ECO:0000256" key="10">
    <source>
        <dbReference type="ARBA" id="ARBA00023170"/>
    </source>
</evidence>
<dbReference type="PANTHER" id="PTHR26451">
    <property type="entry name" value="G_PROTEIN_RECEP_F1_2 DOMAIN-CONTAINING PROTEIN"/>
    <property type="match status" value="1"/>
</dbReference>
<feature type="transmembrane region" description="Helical" evidence="14">
    <location>
        <begin position="57"/>
        <end position="75"/>
    </location>
</feature>
<sequence>MDNTTVLTFTLTAYAVMKNKSGFFTLFLLLYLLIITLNLILLTLIQQTKKLHQPMNVFTFLLCLNELYGSTAFLPPTMSLLLSKTYEIPVKHCLAQVYVLHSYASLEFSFLALMAYDRYLAICYPLHYHGIMSHSRMGKIIALAVAWPNIIFLCYYSITLQLTFCGRFIPKLYCVNMEVVKNSCSMPAYISIVGLLLILVLILPQLLMVLFSYVQISRVCRKLPKESRCNALKTCIPHLLSLMIYTIGSIFEIIQTRFNMNHVVAEARIFMSLFFVIIPSLFNPVVYGLGTQLIRVYLLKRLMGNKVLSERKAKTLRQPKSTG</sequence>
<dbReference type="PRINTS" id="PR00237">
    <property type="entry name" value="GPCRRHODOPSN"/>
</dbReference>
<dbReference type="HOGENOM" id="CLU_012526_0_1_1"/>
<dbReference type="InterPro" id="IPR000276">
    <property type="entry name" value="GPCR_Rhodpsn"/>
</dbReference>
<name>Q2PR56_TETNG</name>
<feature type="transmembrane region" description="Helical" evidence="14">
    <location>
        <begin position="188"/>
        <end position="214"/>
    </location>
</feature>
<dbReference type="OMA" id="AYAVMEN"/>
<reference evidence="17" key="3">
    <citation type="submission" date="2025-05" db="UniProtKB">
        <authorList>
            <consortium name="Ensembl"/>
        </authorList>
    </citation>
    <scope>IDENTIFICATION</scope>
</reference>
<feature type="transmembrane region" description="Helical" evidence="14">
    <location>
        <begin position="23"/>
        <end position="45"/>
    </location>
</feature>
<dbReference type="GeneTree" id="ENSGT00950000183048"/>
<organism evidence="16">
    <name type="scientific">Tetraodon nigroviridis</name>
    <name type="common">Spotted green pufferfish</name>
    <name type="synonym">Chelonodon nigroviridis</name>
    <dbReference type="NCBI Taxonomy" id="99883"/>
    <lineage>
        <taxon>Eukaryota</taxon>
        <taxon>Metazoa</taxon>
        <taxon>Chordata</taxon>
        <taxon>Craniata</taxon>
        <taxon>Vertebrata</taxon>
        <taxon>Euteleostomi</taxon>
        <taxon>Actinopterygii</taxon>
        <taxon>Neopterygii</taxon>
        <taxon>Teleostei</taxon>
        <taxon>Neoteleostei</taxon>
        <taxon>Acanthomorphata</taxon>
        <taxon>Eupercaria</taxon>
        <taxon>Tetraodontiformes</taxon>
        <taxon>Tetradontoidea</taxon>
        <taxon>Tetraodontidae</taxon>
        <taxon>Tetraodon</taxon>
    </lineage>
</organism>
<keyword evidence="9" id="KW-1015">Disulfide bond</keyword>
<dbReference type="SUPFAM" id="SSF81321">
    <property type="entry name" value="Family A G protein-coupled receptor-like"/>
    <property type="match status" value="1"/>
</dbReference>
<dbReference type="Proteomes" id="UP000007303">
    <property type="component" value="Unassembled WGS sequence"/>
</dbReference>
<dbReference type="Gene3D" id="1.20.1070.10">
    <property type="entry name" value="Rhodopsin 7-helix transmembrane proteins"/>
    <property type="match status" value="1"/>
</dbReference>
<evidence type="ECO:0000256" key="9">
    <source>
        <dbReference type="ARBA" id="ARBA00023157"/>
    </source>
</evidence>
<keyword evidence="3 14" id="KW-0716">Sensory transduction</keyword>
<evidence type="ECO:0000256" key="11">
    <source>
        <dbReference type="ARBA" id="ARBA00023180"/>
    </source>
</evidence>
<dbReference type="Pfam" id="PF13853">
    <property type="entry name" value="7tm_4"/>
    <property type="match status" value="1"/>
</dbReference>
<dbReference type="GO" id="GO:0004984">
    <property type="term" value="F:olfactory receptor activity"/>
    <property type="evidence" value="ECO:0007669"/>
    <property type="project" value="InterPro"/>
</dbReference>
<evidence type="ECO:0000256" key="8">
    <source>
        <dbReference type="ARBA" id="ARBA00023136"/>
    </source>
</evidence>
<evidence type="ECO:0000313" key="18">
    <source>
        <dbReference type="Proteomes" id="UP000007303"/>
    </source>
</evidence>
<evidence type="ECO:0000256" key="6">
    <source>
        <dbReference type="ARBA" id="ARBA00022989"/>
    </source>
</evidence>
<feature type="transmembrane region" description="Helical" evidence="14">
    <location>
        <begin position="137"/>
        <end position="158"/>
    </location>
</feature>
<accession>Q2PR56</accession>
<reference evidence="16" key="2">
    <citation type="journal article" date="2006" name="BMC Genomics">
        <title>The odorant receptor repertoire of teleost fish.</title>
        <authorList>
            <person name="Alioto T.S."/>
            <person name="Ngai J."/>
        </authorList>
    </citation>
    <scope>NUCLEOTIDE SEQUENCE</scope>
</reference>
<gene>
    <name evidence="16" type="primary">OR14703-1</name>
</gene>
<dbReference type="AlphaFoldDB" id="Q2PR56"/>
<evidence type="ECO:0000256" key="12">
    <source>
        <dbReference type="ARBA" id="ARBA00023224"/>
    </source>
</evidence>
<dbReference type="FunFam" id="1.20.1070.10:FF:000024">
    <property type="entry name" value="Olfactory receptor"/>
    <property type="match status" value="1"/>
</dbReference>
<evidence type="ECO:0000256" key="2">
    <source>
        <dbReference type="ARBA" id="ARBA00022475"/>
    </source>
</evidence>
<dbReference type="InterPro" id="IPR017452">
    <property type="entry name" value="GPCR_Rhodpsn_7TM"/>
</dbReference>
<dbReference type="Ensembl" id="ENSTNIT00000003610.1">
    <property type="protein sequence ID" value="ENSTNIP00000002371.1"/>
    <property type="gene ID" value="ENSTNIG00000001665.1"/>
</dbReference>
<feature type="transmembrane region" description="Helical" evidence="14">
    <location>
        <begin position="274"/>
        <end position="298"/>
    </location>
</feature>
<keyword evidence="18" id="KW-1185">Reference proteome</keyword>
<dbReference type="InterPro" id="IPR000725">
    <property type="entry name" value="Olfact_rcpt"/>
</dbReference>
<dbReference type="GO" id="GO:0005549">
    <property type="term" value="F:odorant binding"/>
    <property type="evidence" value="ECO:0007669"/>
    <property type="project" value="TreeGrafter"/>
</dbReference>
<protein>
    <recommendedName>
        <fullName evidence="14">Olfactory receptor</fullName>
    </recommendedName>
</protein>
<evidence type="ECO:0000313" key="16">
    <source>
        <dbReference type="EMBL" id="ABC43411.1"/>
    </source>
</evidence>
<dbReference type="EMBL" id="DQ306184">
    <property type="protein sequence ID" value="ABC43411.1"/>
    <property type="molecule type" value="Genomic_DNA"/>
</dbReference>
<evidence type="ECO:0000256" key="3">
    <source>
        <dbReference type="ARBA" id="ARBA00022606"/>
    </source>
</evidence>
<dbReference type="GO" id="GO:0005886">
    <property type="term" value="C:plasma membrane"/>
    <property type="evidence" value="ECO:0007669"/>
    <property type="project" value="UniProtKB-SubCell"/>
</dbReference>
<evidence type="ECO:0000256" key="5">
    <source>
        <dbReference type="ARBA" id="ARBA00022725"/>
    </source>
</evidence>
<keyword evidence="8 14" id="KW-0472">Membrane</keyword>
<feature type="transmembrane region" description="Helical" evidence="14">
    <location>
        <begin position="235"/>
        <end position="254"/>
    </location>
</feature>
<comment type="similarity">
    <text evidence="13">Belongs to the G-protein coupled receptor 1 family.</text>
</comment>
<evidence type="ECO:0000259" key="15">
    <source>
        <dbReference type="PROSITE" id="PS50262"/>
    </source>
</evidence>
<evidence type="ECO:0000256" key="4">
    <source>
        <dbReference type="ARBA" id="ARBA00022692"/>
    </source>
</evidence>
<dbReference type="PRINTS" id="PR00245">
    <property type="entry name" value="OLFACTORYR"/>
</dbReference>
<proteinExistence type="inferred from homology"/>
<keyword evidence="7 13" id="KW-0297">G-protein coupled receptor</keyword>
<keyword evidence="12 13" id="KW-0807">Transducer</keyword>
<evidence type="ECO:0000313" key="17">
    <source>
        <dbReference type="Ensembl" id="ENSTNIP00000002371.1"/>
    </source>
</evidence>
<evidence type="ECO:0000256" key="14">
    <source>
        <dbReference type="RuleBase" id="RU363047"/>
    </source>
</evidence>